<organism evidence="8 9">
    <name type="scientific">Xanthobacter autotrophicus (strain ATCC BAA-1158 / Py2)</name>
    <dbReference type="NCBI Taxonomy" id="78245"/>
    <lineage>
        <taxon>Bacteria</taxon>
        <taxon>Pseudomonadati</taxon>
        <taxon>Pseudomonadota</taxon>
        <taxon>Alphaproteobacteria</taxon>
        <taxon>Hyphomicrobiales</taxon>
        <taxon>Xanthobacteraceae</taxon>
        <taxon>Xanthobacter</taxon>
    </lineage>
</organism>
<dbReference type="EMBL" id="CP000781">
    <property type="protein sequence ID" value="ABS66984.1"/>
    <property type="molecule type" value="Genomic_DNA"/>
</dbReference>
<keyword evidence="9" id="KW-1185">Reference proteome</keyword>
<dbReference type="KEGG" id="xau:Xaut_1739"/>
<evidence type="ECO:0000256" key="5">
    <source>
        <dbReference type="ARBA" id="ARBA00023237"/>
    </source>
</evidence>
<protein>
    <recommendedName>
        <fullName evidence="10">Lipoprotein</fullName>
    </recommendedName>
</protein>
<keyword evidence="3" id="KW-0472">Membrane</keyword>
<comment type="subcellular location">
    <subcellularLocation>
        <location evidence="1">Cell outer membrane</location>
        <topology evidence="1">Lipid-anchor</topology>
    </subcellularLocation>
</comment>
<name>A7IG41_XANP2</name>
<evidence type="ECO:0000256" key="4">
    <source>
        <dbReference type="ARBA" id="ARBA00023139"/>
    </source>
</evidence>
<dbReference type="Proteomes" id="UP000002417">
    <property type="component" value="Chromosome"/>
</dbReference>
<reference evidence="8 9" key="1">
    <citation type="submission" date="2007-07" db="EMBL/GenBank/DDBJ databases">
        <title>Complete sequence of chromosome of Xanthobacter autotrophicus Py2.</title>
        <authorList>
            <consortium name="US DOE Joint Genome Institute"/>
            <person name="Copeland A."/>
            <person name="Lucas S."/>
            <person name="Lapidus A."/>
            <person name="Barry K."/>
            <person name="Glavina del Rio T."/>
            <person name="Hammon N."/>
            <person name="Israni S."/>
            <person name="Dalin E."/>
            <person name="Tice H."/>
            <person name="Pitluck S."/>
            <person name="Sims D."/>
            <person name="Brettin T."/>
            <person name="Bruce D."/>
            <person name="Detter J.C."/>
            <person name="Han C."/>
            <person name="Tapia R."/>
            <person name="Brainard J."/>
            <person name="Schmutz J."/>
            <person name="Larimer F."/>
            <person name="Land M."/>
            <person name="Hauser L."/>
            <person name="Kyrpides N."/>
            <person name="Kim E."/>
            <person name="Ensigns S.A."/>
            <person name="Richardson P."/>
        </authorList>
    </citation>
    <scope>NUCLEOTIDE SEQUENCE [LARGE SCALE GENOMIC DNA]</scope>
    <source>
        <strain evidence="9">ATCC BAA-1158 / Py2</strain>
    </source>
</reference>
<feature type="compositionally biased region" description="Low complexity" evidence="7">
    <location>
        <begin position="93"/>
        <end position="105"/>
    </location>
</feature>
<sequence length="153" mass="15354">MTHPAPSPISQRGRRGLAFGAARAIVAATFSGTAPTAMRPLLVPLALCGTLALAACGVKGPLEPPPGAHATPEATKPAVQQAAVTSAKPGTKPNAAADAPYIAPASDGEILESATPHAEWQKKKAAPGATTGESPLLKGVTKPDQPFILDSLL</sequence>
<dbReference type="InterPro" id="IPR032831">
    <property type="entry name" value="LptM_cons"/>
</dbReference>
<evidence type="ECO:0000256" key="1">
    <source>
        <dbReference type="ARBA" id="ARBA00004459"/>
    </source>
</evidence>
<keyword evidence="2" id="KW-0732">Signal</keyword>
<evidence type="ECO:0000313" key="8">
    <source>
        <dbReference type="EMBL" id="ABS66984.1"/>
    </source>
</evidence>
<dbReference type="HOGENOM" id="CLU_1712574_0_0_5"/>
<keyword evidence="5" id="KW-0998">Cell outer membrane</keyword>
<evidence type="ECO:0000256" key="7">
    <source>
        <dbReference type="SAM" id="MobiDB-lite"/>
    </source>
</evidence>
<evidence type="ECO:0000256" key="2">
    <source>
        <dbReference type="ARBA" id="ARBA00022729"/>
    </source>
</evidence>
<accession>A7IG41</accession>
<keyword evidence="6" id="KW-0449">Lipoprotein</keyword>
<dbReference type="STRING" id="78245.Xaut_1739"/>
<feature type="region of interest" description="Disordered" evidence="7">
    <location>
        <begin position="59"/>
        <end position="153"/>
    </location>
</feature>
<keyword evidence="4" id="KW-0564">Palmitate</keyword>
<gene>
    <name evidence="8" type="ordered locus">Xaut_1739</name>
</gene>
<evidence type="ECO:0008006" key="10">
    <source>
        <dbReference type="Google" id="ProtNLM"/>
    </source>
</evidence>
<dbReference type="AlphaFoldDB" id="A7IG41"/>
<evidence type="ECO:0000313" key="9">
    <source>
        <dbReference type="Proteomes" id="UP000002417"/>
    </source>
</evidence>
<evidence type="ECO:0000256" key="3">
    <source>
        <dbReference type="ARBA" id="ARBA00023136"/>
    </source>
</evidence>
<dbReference type="eggNOG" id="COG5567">
    <property type="taxonomic scope" value="Bacteria"/>
</dbReference>
<proteinExistence type="predicted"/>
<dbReference type="NCBIfam" id="NF047847">
    <property type="entry name" value="SS_mature_LptM"/>
    <property type="match status" value="1"/>
</dbReference>
<evidence type="ECO:0000256" key="6">
    <source>
        <dbReference type="ARBA" id="ARBA00023288"/>
    </source>
</evidence>